<protein>
    <submittedName>
        <fullName evidence="2">Glycosyltransferase</fullName>
    </submittedName>
</protein>
<gene>
    <name evidence="2" type="ORF">GOB87_06050</name>
</gene>
<name>A0A967EIM8_9PROT</name>
<reference evidence="2" key="1">
    <citation type="submission" date="2019-11" db="EMBL/GenBank/DDBJ databases">
        <title>Description of new Acetobacter species.</title>
        <authorList>
            <person name="Cleenwerck I."/>
            <person name="Sombolestani A.S."/>
        </authorList>
    </citation>
    <scope>NUCLEOTIDE SEQUENCE</scope>
    <source>
        <strain evidence="2">LMG 1626</strain>
    </source>
</reference>
<dbReference type="SUPFAM" id="SSF53448">
    <property type="entry name" value="Nucleotide-diphospho-sugar transferases"/>
    <property type="match status" value="1"/>
</dbReference>
<dbReference type="Pfam" id="PF00535">
    <property type="entry name" value="Glycos_transf_2"/>
    <property type="match status" value="1"/>
</dbReference>
<accession>A0A967EIM8</accession>
<sequence length="437" mass="49724">MILLCLEDPKSGFLEPSICVKSLGLARNHGIRAAAGRYIATADADDLVCVNYLHALHTRLAQTSEKAIVFPEYYHAFGCDSFVARLYELRDVGIYRLAGGHPYVSRIMARREELLALAYTDCANNPLYAFEDYDLNLRAVAAGFDLIVASNAVVFYRQRPDSIMRTLRGRKLAPNCDFFAPDTFLSLSKEQDRTPAKIATHYDFSHSYTNSSYINSLIYYANRIDPEVQPVWEHEKKFFTMLGMSEDFGRAYGEICRRFGGKRYTDVFLMPFLSMGGAEKYIVNFIRSAMKDPARSCLLVLGQYLEPEKARSPVPKGLDVIDLGALLPPELMSLTSEMTLRVIENLAPDARVFLKFCPYSEQLMTDHGAFLAPHEVVYFYFCSSFHVFEGRMYEDGAELQFMRENRSLIDHVISDHQRNLDELVDRVPSYRGHTTAL</sequence>
<keyword evidence="3" id="KW-1185">Reference proteome</keyword>
<dbReference type="CDD" id="cd00761">
    <property type="entry name" value="Glyco_tranf_GTA_type"/>
    <property type="match status" value="1"/>
</dbReference>
<proteinExistence type="predicted"/>
<dbReference type="AlphaFoldDB" id="A0A967EIM8"/>
<dbReference type="InterPro" id="IPR001173">
    <property type="entry name" value="Glyco_trans_2-like"/>
</dbReference>
<dbReference type="Proteomes" id="UP000597459">
    <property type="component" value="Unassembled WGS sequence"/>
</dbReference>
<evidence type="ECO:0000313" key="2">
    <source>
        <dbReference type="EMBL" id="NHO53529.1"/>
    </source>
</evidence>
<dbReference type="InterPro" id="IPR029044">
    <property type="entry name" value="Nucleotide-diphossugar_trans"/>
</dbReference>
<comment type="caution">
    <text evidence="2">The sequence shown here is derived from an EMBL/GenBank/DDBJ whole genome shotgun (WGS) entry which is preliminary data.</text>
</comment>
<evidence type="ECO:0000259" key="1">
    <source>
        <dbReference type="Pfam" id="PF00535"/>
    </source>
</evidence>
<feature type="domain" description="Glycosyltransferase 2-like" evidence="1">
    <location>
        <begin position="23"/>
        <end position="86"/>
    </location>
</feature>
<dbReference type="Gene3D" id="3.90.550.10">
    <property type="entry name" value="Spore Coat Polysaccharide Biosynthesis Protein SpsA, Chain A"/>
    <property type="match status" value="1"/>
</dbReference>
<dbReference type="EMBL" id="WOTH01000008">
    <property type="protein sequence ID" value="NHO53529.1"/>
    <property type="molecule type" value="Genomic_DNA"/>
</dbReference>
<evidence type="ECO:0000313" key="3">
    <source>
        <dbReference type="Proteomes" id="UP000597459"/>
    </source>
</evidence>
<organism evidence="2 3">
    <name type="scientific">Acetobacter estunensis</name>
    <dbReference type="NCBI Taxonomy" id="104097"/>
    <lineage>
        <taxon>Bacteria</taxon>
        <taxon>Pseudomonadati</taxon>
        <taxon>Pseudomonadota</taxon>
        <taxon>Alphaproteobacteria</taxon>
        <taxon>Acetobacterales</taxon>
        <taxon>Acetobacteraceae</taxon>
        <taxon>Acetobacter</taxon>
    </lineage>
</organism>